<dbReference type="EMBL" id="MLAK01001453">
    <property type="protein sequence ID" value="OHS92914.1"/>
    <property type="molecule type" value="Genomic_DNA"/>
</dbReference>
<name>A0A1J4J0H7_9EUKA</name>
<reference evidence="2" key="1">
    <citation type="submission" date="2016-10" db="EMBL/GenBank/DDBJ databases">
        <authorList>
            <person name="Benchimol M."/>
            <person name="Almeida L.G."/>
            <person name="Vasconcelos A.T."/>
            <person name="Perreira-Neves A."/>
            <person name="Rosa I.A."/>
            <person name="Tasca T."/>
            <person name="Bogo M.R."/>
            <person name="de Souza W."/>
        </authorList>
    </citation>
    <scope>NUCLEOTIDE SEQUENCE [LARGE SCALE GENOMIC DNA]</scope>
    <source>
        <strain evidence="2">K</strain>
    </source>
</reference>
<evidence type="ECO:0000313" key="3">
    <source>
        <dbReference type="Proteomes" id="UP000179807"/>
    </source>
</evidence>
<keyword evidence="1" id="KW-0175">Coiled coil</keyword>
<dbReference type="RefSeq" id="XP_068346051.1">
    <property type="nucleotide sequence ID" value="XM_068513390.1"/>
</dbReference>
<evidence type="ECO:0000313" key="2">
    <source>
        <dbReference type="EMBL" id="OHS92914.1"/>
    </source>
</evidence>
<feature type="coiled-coil region" evidence="1">
    <location>
        <begin position="94"/>
        <end position="121"/>
    </location>
</feature>
<protein>
    <submittedName>
        <fullName evidence="2">Uncharacterized protein</fullName>
    </submittedName>
</protein>
<dbReference type="VEuPathDB" id="TrichDB:TRFO_40753"/>
<sequence>MYYKMTHMPVTHIYPRGTYSKKVYYARGDDIFKEPEYNEDEKRKLNAQYRAIKRDYDLTKKEYDEMTEKVNDTENYAITVSENLGDETNAANENATLISEIHELSRLIENNRNEMDDIRKKSNPTSINLLMKELATFLPEFEATAVDLRYSSEKIDLYRRSICEIMIKENYQDAVFTEAERKVSLRCKSEMTSKVKNIYKNINGAPSGKNSKRTSAMNEILQQKNSTKNSDILDLVDDLVESTLNLDEVKLQKELAANHKRTMIRAAIDEIAELNDMIHFLGGDIEKLEEIKEKVQFSKIVEEEKEIEEREKEEKAQRNDKPLSIIKKNRANVLTRPVTKSSLR</sequence>
<proteinExistence type="predicted"/>
<organism evidence="2 3">
    <name type="scientific">Tritrichomonas foetus</name>
    <dbReference type="NCBI Taxonomy" id="1144522"/>
    <lineage>
        <taxon>Eukaryota</taxon>
        <taxon>Metamonada</taxon>
        <taxon>Parabasalia</taxon>
        <taxon>Tritrichomonadida</taxon>
        <taxon>Tritrichomonadidae</taxon>
        <taxon>Tritrichomonas</taxon>
    </lineage>
</organism>
<dbReference type="AlphaFoldDB" id="A0A1J4J0H7"/>
<evidence type="ECO:0000256" key="1">
    <source>
        <dbReference type="SAM" id="Coils"/>
    </source>
</evidence>
<comment type="caution">
    <text evidence="2">The sequence shown here is derived from an EMBL/GenBank/DDBJ whole genome shotgun (WGS) entry which is preliminary data.</text>
</comment>
<dbReference type="GeneID" id="94848094"/>
<accession>A0A1J4J0H7</accession>
<keyword evidence="3" id="KW-1185">Reference proteome</keyword>
<dbReference type="Proteomes" id="UP000179807">
    <property type="component" value="Unassembled WGS sequence"/>
</dbReference>
<feature type="coiled-coil region" evidence="1">
    <location>
        <begin position="42"/>
        <end position="69"/>
    </location>
</feature>
<gene>
    <name evidence="2" type="ORF">TRFO_40753</name>
</gene>